<dbReference type="GO" id="GO:0043190">
    <property type="term" value="C:ATP-binding cassette (ABC) transporter complex"/>
    <property type="evidence" value="ECO:0007669"/>
    <property type="project" value="InterPro"/>
</dbReference>
<dbReference type="GO" id="GO:0055085">
    <property type="term" value="P:transmembrane transport"/>
    <property type="evidence" value="ECO:0007669"/>
    <property type="project" value="InterPro"/>
</dbReference>
<dbReference type="PATRIC" id="fig|264251.5.peg.3607"/>
<dbReference type="PROSITE" id="PS51257">
    <property type="entry name" value="PROKAR_LIPOPROTEIN"/>
    <property type="match status" value="1"/>
</dbReference>
<evidence type="ECO:0000313" key="5">
    <source>
        <dbReference type="Proteomes" id="UP000035265"/>
    </source>
</evidence>
<organism evidence="4 5">
    <name type="scientific">Cellulosimicrobium funkei</name>
    <dbReference type="NCBI Taxonomy" id="264251"/>
    <lineage>
        <taxon>Bacteria</taxon>
        <taxon>Bacillati</taxon>
        <taxon>Actinomycetota</taxon>
        <taxon>Actinomycetes</taxon>
        <taxon>Micrococcales</taxon>
        <taxon>Promicromonosporaceae</taxon>
        <taxon>Cellulosimicrobium</taxon>
    </lineage>
</organism>
<dbReference type="NCBIfam" id="TIGR01098">
    <property type="entry name" value="3A0109s03R"/>
    <property type="match status" value="1"/>
</dbReference>
<dbReference type="EMBL" id="JNBQ01000036">
    <property type="protein sequence ID" value="KLN33377.1"/>
    <property type="molecule type" value="Genomic_DNA"/>
</dbReference>
<name>A0A0H2KZJ5_9MICO</name>
<sequence>MKTTTTSFAAVALAGVAALALSACGGSSEAADASATGTTESGFPKVLRLGAIPAENSTDLAAGYEPIIAMLEAETGATVEVSQASDYAGVIEGLIADKVDLAFLGSFAYVIATHNDAAITPLGAVIEEKGAEPGYYSLGITQGDNAEIDGLEDFAGRSVCFVDPGSTSGFLYPSSGLIDAGVITSGTEKDLAAGVQPVFAGGHDASALAVAAGDCEAGFAMQSMVEDTLPAAGDLAEGDLKEVWRSPKISGSLFVGNDALGAENIATLTTLLTEKANSEYLLSRGFCDGECLLTDEDAWGFAPAEDADYDGTREVCTLTKSDKCEG</sequence>
<evidence type="ECO:0000313" key="4">
    <source>
        <dbReference type="EMBL" id="KLN33377.1"/>
    </source>
</evidence>
<evidence type="ECO:0000256" key="3">
    <source>
        <dbReference type="SAM" id="SignalP"/>
    </source>
</evidence>
<comment type="caution">
    <text evidence="4">The sequence shown here is derived from an EMBL/GenBank/DDBJ whole genome shotgun (WGS) entry which is preliminary data.</text>
</comment>
<dbReference type="Gene3D" id="3.40.190.10">
    <property type="entry name" value="Periplasmic binding protein-like II"/>
    <property type="match status" value="2"/>
</dbReference>
<dbReference type="AlphaFoldDB" id="A0A0H2KZJ5"/>
<keyword evidence="5" id="KW-1185">Reference proteome</keyword>
<protein>
    <submittedName>
        <fullName evidence="4">Phosphate starvation-inducible protein PhoH</fullName>
    </submittedName>
</protein>
<dbReference type="PANTHER" id="PTHR35841:SF1">
    <property type="entry name" value="PHOSPHONATES-BINDING PERIPLASMIC PROTEIN"/>
    <property type="match status" value="1"/>
</dbReference>
<dbReference type="CDD" id="cd01071">
    <property type="entry name" value="PBP2_PhnD_like"/>
    <property type="match status" value="1"/>
</dbReference>
<dbReference type="SUPFAM" id="SSF53850">
    <property type="entry name" value="Periplasmic binding protein-like II"/>
    <property type="match status" value="1"/>
</dbReference>
<keyword evidence="2 3" id="KW-0732">Signal</keyword>
<dbReference type="PANTHER" id="PTHR35841">
    <property type="entry name" value="PHOSPHONATES-BINDING PERIPLASMIC PROTEIN"/>
    <property type="match status" value="1"/>
</dbReference>
<reference evidence="4 5" key="1">
    <citation type="submission" date="2014-05" db="EMBL/GenBank/DDBJ databases">
        <title>Cellulosimicrobium funkei U11 genome.</title>
        <authorList>
            <person name="Hu C."/>
            <person name="Gong Y."/>
            <person name="Wan W."/>
            <person name="Jiang M."/>
        </authorList>
    </citation>
    <scope>NUCLEOTIDE SEQUENCE [LARGE SCALE GENOMIC DNA]</scope>
    <source>
        <strain evidence="4 5">U11</strain>
    </source>
</reference>
<dbReference type="InterPro" id="IPR005770">
    <property type="entry name" value="PhnD"/>
</dbReference>
<gene>
    <name evidence="4" type="ORF">FB00_17800</name>
</gene>
<dbReference type="STRING" id="264251.FB00_17800"/>
<dbReference type="Proteomes" id="UP000035265">
    <property type="component" value="Unassembled WGS sequence"/>
</dbReference>
<feature type="signal peptide" evidence="3">
    <location>
        <begin position="1"/>
        <end position="30"/>
    </location>
</feature>
<evidence type="ECO:0000256" key="2">
    <source>
        <dbReference type="ARBA" id="ARBA00022729"/>
    </source>
</evidence>
<dbReference type="RefSeq" id="WP_047234182.1">
    <property type="nucleotide sequence ID" value="NZ_JNBQ01000036.1"/>
</dbReference>
<dbReference type="Pfam" id="PF12974">
    <property type="entry name" value="Phosphonate-bd"/>
    <property type="match status" value="1"/>
</dbReference>
<proteinExistence type="inferred from homology"/>
<accession>A0A0H2KZJ5</accession>
<feature type="chain" id="PRO_5002595679" evidence="3">
    <location>
        <begin position="31"/>
        <end position="326"/>
    </location>
</feature>
<evidence type="ECO:0000256" key="1">
    <source>
        <dbReference type="ARBA" id="ARBA00007162"/>
    </source>
</evidence>
<comment type="similarity">
    <text evidence="1">Belongs to the phosphate/phosphite/phosphonate binding protein family.</text>
</comment>